<feature type="transmembrane region" description="Helical" evidence="2">
    <location>
        <begin position="1361"/>
        <end position="1382"/>
    </location>
</feature>
<keyword evidence="2" id="KW-1133">Transmembrane helix</keyword>
<feature type="transmembrane region" description="Helical" evidence="2">
    <location>
        <begin position="1534"/>
        <end position="1558"/>
    </location>
</feature>
<dbReference type="OMA" id="AVPLKWI"/>
<dbReference type="Proteomes" id="UP000007797">
    <property type="component" value="Unassembled WGS sequence"/>
</dbReference>
<feature type="transmembrane region" description="Helical" evidence="2">
    <location>
        <begin position="1439"/>
        <end position="1458"/>
    </location>
</feature>
<keyword evidence="5" id="KW-1185">Reference proteome</keyword>
<dbReference type="KEGG" id="dfa:DFA_00667"/>
<evidence type="ECO:0000256" key="2">
    <source>
        <dbReference type="SAM" id="Phobius"/>
    </source>
</evidence>
<dbReference type="PANTHER" id="PTHR32102">
    <property type="entry name" value="DUF1084 DOMAIN-CONTAINING PROTEIN-RELATED"/>
    <property type="match status" value="1"/>
</dbReference>
<evidence type="ECO:0000259" key="3">
    <source>
        <dbReference type="Pfam" id="PF06454"/>
    </source>
</evidence>
<dbReference type="GO" id="GO:0006935">
    <property type="term" value="P:chemotaxis"/>
    <property type="evidence" value="ECO:0007669"/>
    <property type="project" value="TreeGrafter"/>
</dbReference>
<feature type="compositionally biased region" description="Low complexity" evidence="1">
    <location>
        <begin position="1642"/>
        <end position="1673"/>
    </location>
</feature>
<organism evidence="4 5">
    <name type="scientific">Cavenderia fasciculata</name>
    <name type="common">Slime mold</name>
    <name type="synonym">Dictyostelium fasciculatum</name>
    <dbReference type="NCBI Taxonomy" id="261658"/>
    <lineage>
        <taxon>Eukaryota</taxon>
        <taxon>Amoebozoa</taxon>
        <taxon>Evosea</taxon>
        <taxon>Eumycetozoa</taxon>
        <taxon>Dictyostelia</taxon>
        <taxon>Acytosteliales</taxon>
        <taxon>Cavenderiaceae</taxon>
        <taxon>Cavenderia</taxon>
    </lineage>
</organism>
<sequence>MTGVSQPSLESSNLPTYYRFYASPDSCTGYRMRINQNQSTVYVLANYEPFTRIDTPSRVRLSRESEMTITFCPTDEVIYQYSYQTHYPFGTIFFIVINEGNLNSTYDIIIEPIPIDPRLPDTDIPACVRADPTIPCVRDGRLIEGYSVEPTLDFSYTIYNCQNVSANILSVNVDVDVYIWIDQPPPVSGETTGYYFDSSYSVDETFTLSLCPDEGKTNKTLFIRFLQPDNGQMQINAVIKSNAIIKAVELSSLPTLAGSWMLGGSSYLVDSNNITLRCDNYDLDCTEYLPTAPRTYINPFYPVPSVFTEQGLGLRQFNDIVLYENASLPLKNAFQFGLMISLSYNGFTMQFRVPDEIGELTIVFLGRLVDSQGRPLTGPYKVTRRTDPVCVYDEFKKIDALQNVILEETDITTSLRYEYDLLIYSDPYYYCQQDVMSMITFATSQYTLENSSRCAATSDMATYLADPCCSIYASFSGTCEPHNTTLSLLTLQSIDSQRVNDTCTFASCANSVLANYAQTLQTAEQNPCDFAQEQQDSIEDELYTVFRACHASVIPAANCTQDSDCTSFGTGSYCNYRRGECNVPANYIERSFVGCIVEAMPISIMNEVVTMFELDDIRSDKDAIAEFLHTQNQANDCVSYYGVNYWSRYVYEYTVDQFAQGSAFPSVYGLDRSAGITHYDATMRGGFIYKWISWFSSKDLCSRYVKCDWLGADGTLDTTTYNDLVAECQDSPSRPTGFCGDCSTDPTRNCIVAPGATQSNCATNHVCYFETFNPALFHDPANYYPIVTDPNQCAQQYGSCSVPCGYECATPNSCVIQLAPDELQCPQFNGPFDAVTSVNYGSSIYCVFSGAFTAAQCTQSAGNLTQRFQTCGSLSASQCTTCGDASFPVCGCTVTPVECATQAQCLAQKGKCSDSYYFETKIAAYPAVYPKCLVPYGKSDILAATPQCTEPDQQDSPMGCYSGNLADTAAAYCQGHGGSVWNMATTQAQCTAYGYGCKGYDRSQNAILPSTLRFNEKDESQCTAEGDQWIPKFDWTPAVWTPAKASQLSWQTTRGIVPYTNYSSALSFEKFFGIFETATERLQSIVYKSQLLCRVSTSKNALESLTCSCFNDESNDRCFDSIESSSNTILNPCNGITTTNFLNNHATVQFVADSIAPDTCVLVGIADLYSDQFIAKRVFALASSFVTYIPPEDYSVYNGAGAVVGRVISDGVSLRIFDEGVQSIDICITQTLKYDVDQYPTIDFALIDPDSGSITAFGCTFNGSIVPPIDPSETTNPTGDKNNNNQKCCRVPKPESIGTNDYIMIARTDDWETAPFQPFSDSDTRMIHTLAALFLILTVFGFAQLLHFSYCFFIKKEPYKVVYLLFFFLFCFSLIRCIYFFILPSNQLPSGPNVGEYILVVLPTFLYFTSFTIVITIWYILSNTNITMYQNVFKVINKLILVSNSVLYLFFVIIVLVFNFTNENDPPTCGGRKVTSFSNTTPQNVVSILYAVIQALLSLVIGIAFIYFGLKIYRQFSAIHAKDSQQSTQKAKTFTMAAICSIGFVLHCIFIIVLVSVSPSNINFSFAGLLITELVPVATLFITYNQIPLSMPKFVSKTIKISGTTSQFTSGGSGNSGNSGIHLRESVARGRHHNSTSTRDYSGSTSGNSSISRETTNSSNGSNNNNNSSSSNSPIVYLDKK</sequence>
<dbReference type="InterPro" id="IPR009457">
    <property type="entry name" value="THH1/TOM1/TOM3_dom"/>
</dbReference>
<protein>
    <recommendedName>
        <fullName evidence="3">THH1/TOM1/TOM3 domain-containing protein</fullName>
    </recommendedName>
</protein>
<dbReference type="OrthoDB" id="2109252at2759"/>
<dbReference type="GeneID" id="14873971"/>
<feature type="transmembrane region" description="Helical" evidence="2">
    <location>
        <begin position="1330"/>
        <end position="1354"/>
    </location>
</feature>
<evidence type="ECO:0000313" key="5">
    <source>
        <dbReference type="Proteomes" id="UP000007797"/>
    </source>
</evidence>
<feature type="region of interest" description="Disordered" evidence="1">
    <location>
        <begin position="1629"/>
        <end position="1681"/>
    </location>
</feature>
<accession>F4PT66</accession>
<proteinExistence type="predicted"/>
<feature type="domain" description="THH1/TOM1/TOM3" evidence="3">
    <location>
        <begin position="1324"/>
        <end position="1558"/>
    </location>
</feature>
<dbReference type="RefSeq" id="XP_004358652.1">
    <property type="nucleotide sequence ID" value="XM_004358595.1"/>
</dbReference>
<feature type="transmembrane region" description="Helical" evidence="2">
    <location>
        <begin position="1564"/>
        <end position="1584"/>
    </location>
</feature>
<name>F4PT66_CACFS</name>
<keyword evidence="2" id="KW-0812">Transmembrane</keyword>
<evidence type="ECO:0000256" key="1">
    <source>
        <dbReference type="SAM" id="MobiDB-lite"/>
    </source>
</evidence>
<dbReference type="EMBL" id="GL883010">
    <property type="protein sequence ID" value="EGG20802.1"/>
    <property type="molecule type" value="Genomic_DNA"/>
</dbReference>
<evidence type="ECO:0000313" key="4">
    <source>
        <dbReference type="EMBL" id="EGG20802.1"/>
    </source>
</evidence>
<reference evidence="5" key="1">
    <citation type="journal article" date="2011" name="Genome Res.">
        <title>Phylogeny-wide analysis of social amoeba genomes highlights ancient origins for complex intercellular communication.</title>
        <authorList>
            <person name="Heidel A.J."/>
            <person name="Lawal H.M."/>
            <person name="Felder M."/>
            <person name="Schilde C."/>
            <person name="Helps N.R."/>
            <person name="Tunggal B."/>
            <person name="Rivero F."/>
            <person name="John U."/>
            <person name="Schleicher M."/>
            <person name="Eichinger L."/>
            <person name="Platzer M."/>
            <person name="Noegel A.A."/>
            <person name="Schaap P."/>
            <person name="Gloeckner G."/>
        </authorList>
    </citation>
    <scope>NUCLEOTIDE SEQUENCE [LARGE SCALE GENOMIC DNA]</scope>
    <source>
        <strain evidence="5">SH3</strain>
    </source>
</reference>
<keyword evidence="2" id="KW-0472">Membrane</keyword>
<gene>
    <name evidence="4" type="ORF">DFA_00667</name>
</gene>
<feature type="transmembrane region" description="Helical" evidence="2">
    <location>
        <begin position="1397"/>
        <end position="1419"/>
    </location>
</feature>
<feature type="transmembrane region" description="Helical" evidence="2">
    <location>
        <begin position="1488"/>
        <end position="1513"/>
    </location>
</feature>
<dbReference type="Pfam" id="PF06454">
    <property type="entry name" value="THH1_TOM1-3_dom"/>
    <property type="match status" value="1"/>
</dbReference>
<dbReference type="PANTHER" id="PTHR32102:SF17">
    <property type="entry name" value="THH1_TOM1_TOM3 DOMAIN-CONTAINING PROTEIN"/>
    <property type="match status" value="1"/>
</dbReference>